<dbReference type="InterPro" id="IPR035906">
    <property type="entry name" value="MetI-like_sf"/>
</dbReference>
<feature type="transmembrane region" description="Helical" evidence="7">
    <location>
        <begin position="129"/>
        <end position="151"/>
    </location>
</feature>
<dbReference type="InterPro" id="IPR000515">
    <property type="entry name" value="MetI-like"/>
</dbReference>
<evidence type="ECO:0000256" key="2">
    <source>
        <dbReference type="ARBA" id="ARBA00022448"/>
    </source>
</evidence>
<dbReference type="RefSeq" id="WP_234968997.1">
    <property type="nucleotide sequence ID" value="NZ_FTMS01000001.1"/>
</dbReference>
<dbReference type="Gene3D" id="1.10.3720.10">
    <property type="entry name" value="MetI-like"/>
    <property type="match status" value="1"/>
</dbReference>
<dbReference type="GO" id="GO:0005886">
    <property type="term" value="C:plasma membrane"/>
    <property type="evidence" value="ECO:0007669"/>
    <property type="project" value="UniProtKB-SubCell"/>
</dbReference>
<keyword evidence="5 7" id="KW-1133">Transmembrane helix</keyword>
<comment type="subcellular location">
    <subcellularLocation>
        <location evidence="1 7">Cell membrane</location>
        <topology evidence="1 7">Multi-pass membrane protein</topology>
    </subcellularLocation>
</comment>
<feature type="transmembrane region" description="Helical" evidence="7">
    <location>
        <begin position="263"/>
        <end position="284"/>
    </location>
</feature>
<dbReference type="AlphaFoldDB" id="A0A1N6NJ74"/>
<comment type="similarity">
    <text evidence="7">Belongs to the binding-protein-dependent transport system permease family.</text>
</comment>
<keyword evidence="4 7" id="KW-0812">Transmembrane</keyword>
<organism evidence="9 10">
    <name type="scientific">Alkalispirochaeta americana</name>
    <dbReference type="NCBI Taxonomy" id="159291"/>
    <lineage>
        <taxon>Bacteria</taxon>
        <taxon>Pseudomonadati</taxon>
        <taxon>Spirochaetota</taxon>
        <taxon>Spirochaetia</taxon>
        <taxon>Spirochaetales</taxon>
        <taxon>Spirochaetaceae</taxon>
        <taxon>Alkalispirochaeta</taxon>
    </lineage>
</organism>
<sequence>MKSDTRRTIQGDQKGGVSSAALPVVTFLRKKKIFLHVILMAVAGITIVPYLWALSTSLKTRAAVFTPEPQWIPNPLVLINYMEVFNMAPFGLYLVNTIIVVLGVLAVQIFTVTTAAYAFSRLTFRGSNILFVFFIIQMMLPVHAIIVPNYLTVRHLGVLNTRLAMMLPFFASGYGTFLLRQAFRQVPRDFEDAAVIDGCSGPMFIVRVLMPMAKPTFVAFGLISIVTHWNDFFWPLVVTDTPSVRTLTLGLAMFVQQESGADWTLLMAATIFVTAPLLVLFVVYQRKFIESFMSAGLKG</sequence>
<feature type="transmembrane region" description="Helical" evidence="7">
    <location>
        <begin position="90"/>
        <end position="117"/>
    </location>
</feature>
<keyword evidence="3" id="KW-1003">Cell membrane</keyword>
<protein>
    <submittedName>
        <fullName evidence="9">Carbohydrate ABC transporter membrane protein 2, CUT1 family</fullName>
    </submittedName>
</protein>
<evidence type="ECO:0000256" key="6">
    <source>
        <dbReference type="ARBA" id="ARBA00023136"/>
    </source>
</evidence>
<keyword evidence="6 7" id="KW-0472">Membrane</keyword>
<evidence type="ECO:0000256" key="7">
    <source>
        <dbReference type="RuleBase" id="RU363032"/>
    </source>
</evidence>
<dbReference type="EMBL" id="FTMS01000001">
    <property type="protein sequence ID" value="SIP92077.1"/>
    <property type="molecule type" value="Genomic_DNA"/>
</dbReference>
<evidence type="ECO:0000256" key="1">
    <source>
        <dbReference type="ARBA" id="ARBA00004651"/>
    </source>
</evidence>
<evidence type="ECO:0000259" key="8">
    <source>
        <dbReference type="PROSITE" id="PS50928"/>
    </source>
</evidence>
<accession>A0A1N6NJ74</accession>
<dbReference type="PANTHER" id="PTHR43744:SF3">
    <property type="entry name" value="LACTOSE TRANSPORT SYSTEM PERMEASE PROTEIN LACG"/>
    <property type="match status" value="1"/>
</dbReference>
<dbReference type="STRING" id="159291.SAMN05920897_101281"/>
<name>A0A1N6NJ74_9SPIO</name>
<dbReference type="Proteomes" id="UP000186400">
    <property type="component" value="Unassembled WGS sequence"/>
</dbReference>
<evidence type="ECO:0000256" key="5">
    <source>
        <dbReference type="ARBA" id="ARBA00022989"/>
    </source>
</evidence>
<feature type="domain" description="ABC transmembrane type-1" evidence="8">
    <location>
        <begin position="94"/>
        <end position="284"/>
    </location>
</feature>
<evidence type="ECO:0000313" key="10">
    <source>
        <dbReference type="Proteomes" id="UP000186400"/>
    </source>
</evidence>
<proteinExistence type="inferred from homology"/>
<evidence type="ECO:0000256" key="3">
    <source>
        <dbReference type="ARBA" id="ARBA00022475"/>
    </source>
</evidence>
<dbReference type="CDD" id="cd06261">
    <property type="entry name" value="TM_PBP2"/>
    <property type="match status" value="1"/>
</dbReference>
<dbReference type="GO" id="GO:0055085">
    <property type="term" value="P:transmembrane transport"/>
    <property type="evidence" value="ECO:0007669"/>
    <property type="project" value="InterPro"/>
</dbReference>
<dbReference type="PROSITE" id="PS50928">
    <property type="entry name" value="ABC_TM1"/>
    <property type="match status" value="1"/>
</dbReference>
<evidence type="ECO:0000256" key="4">
    <source>
        <dbReference type="ARBA" id="ARBA00022692"/>
    </source>
</evidence>
<keyword evidence="2 7" id="KW-0813">Transport</keyword>
<dbReference type="PANTHER" id="PTHR43744">
    <property type="entry name" value="ABC TRANSPORTER PERMEASE PROTEIN MG189-RELATED-RELATED"/>
    <property type="match status" value="1"/>
</dbReference>
<feature type="transmembrane region" description="Helical" evidence="7">
    <location>
        <begin position="163"/>
        <end position="183"/>
    </location>
</feature>
<dbReference type="Pfam" id="PF00528">
    <property type="entry name" value="BPD_transp_1"/>
    <property type="match status" value="1"/>
</dbReference>
<evidence type="ECO:0000313" key="9">
    <source>
        <dbReference type="EMBL" id="SIP92077.1"/>
    </source>
</evidence>
<feature type="transmembrane region" description="Helical" evidence="7">
    <location>
        <begin position="204"/>
        <end position="226"/>
    </location>
</feature>
<reference evidence="9 10" key="1">
    <citation type="submission" date="2017-01" db="EMBL/GenBank/DDBJ databases">
        <authorList>
            <person name="Mah S.A."/>
            <person name="Swanson W.J."/>
            <person name="Moy G.W."/>
            <person name="Vacquier V.D."/>
        </authorList>
    </citation>
    <scope>NUCLEOTIDE SEQUENCE [LARGE SCALE GENOMIC DNA]</scope>
    <source>
        <strain evidence="9 10">ASpG1</strain>
    </source>
</reference>
<feature type="transmembrane region" description="Helical" evidence="7">
    <location>
        <begin position="33"/>
        <end position="52"/>
    </location>
</feature>
<keyword evidence="10" id="KW-1185">Reference proteome</keyword>
<dbReference type="SUPFAM" id="SSF161098">
    <property type="entry name" value="MetI-like"/>
    <property type="match status" value="1"/>
</dbReference>
<gene>
    <name evidence="9" type="ORF">SAMN05920897_101281</name>
</gene>